<feature type="domain" description="3-deoxy-D-manno-octulosonic-acid transferase N-terminal" evidence="9">
    <location>
        <begin position="45"/>
        <end position="206"/>
    </location>
</feature>
<name>A0A1T5J0G8_9BACT</name>
<gene>
    <name evidence="10" type="ORF">SAMN05660236_0605</name>
</gene>
<dbReference type="GO" id="GO:0005886">
    <property type="term" value="C:plasma membrane"/>
    <property type="evidence" value="ECO:0007669"/>
    <property type="project" value="UniProtKB-SubCell"/>
</dbReference>
<evidence type="ECO:0000256" key="8">
    <source>
        <dbReference type="RuleBase" id="RU365103"/>
    </source>
</evidence>
<dbReference type="EMBL" id="FUZU01000001">
    <property type="protein sequence ID" value="SKC44832.1"/>
    <property type="molecule type" value="Genomic_DNA"/>
</dbReference>
<keyword evidence="8" id="KW-1003">Cell membrane</keyword>
<proteinExistence type="inferred from homology"/>
<comment type="subcellular location">
    <subcellularLocation>
        <location evidence="8">Cell membrane</location>
    </subcellularLocation>
</comment>
<keyword evidence="11" id="KW-1185">Reference proteome</keyword>
<accession>A0A1T5J0G8</accession>
<dbReference type="UniPathway" id="UPA00958"/>
<evidence type="ECO:0000256" key="2">
    <source>
        <dbReference type="ARBA" id="ARBA00012621"/>
    </source>
</evidence>
<dbReference type="GO" id="GO:0009244">
    <property type="term" value="P:lipopolysaccharide core region biosynthetic process"/>
    <property type="evidence" value="ECO:0007669"/>
    <property type="project" value="UniProtKB-UniRule"/>
</dbReference>
<keyword evidence="4 8" id="KW-0808">Transferase</keyword>
<reference evidence="10 11" key="1">
    <citation type="submission" date="2017-02" db="EMBL/GenBank/DDBJ databases">
        <authorList>
            <person name="Peterson S.W."/>
        </authorList>
    </citation>
    <scope>NUCLEOTIDE SEQUENCE [LARGE SCALE GENOMIC DNA]</scope>
    <source>
        <strain evidence="10 11">DSM 25262</strain>
    </source>
</reference>
<dbReference type="Proteomes" id="UP000190961">
    <property type="component" value="Unassembled WGS sequence"/>
</dbReference>
<dbReference type="AlphaFoldDB" id="A0A1T5J0G8"/>
<dbReference type="SUPFAM" id="SSF53756">
    <property type="entry name" value="UDP-Glycosyltransferase/glycogen phosphorylase"/>
    <property type="match status" value="1"/>
</dbReference>
<dbReference type="Gene3D" id="3.40.50.2000">
    <property type="entry name" value="Glycogen Phosphorylase B"/>
    <property type="match status" value="1"/>
</dbReference>
<evidence type="ECO:0000256" key="4">
    <source>
        <dbReference type="ARBA" id="ARBA00022679"/>
    </source>
</evidence>
<dbReference type="STRING" id="688867.SAMN05660236_0605"/>
<dbReference type="InterPro" id="IPR007507">
    <property type="entry name" value="Glycos_transf_N"/>
</dbReference>
<evidence type="ECO:0000256" key="1">
    <source>
        <dbReference type="ARBA" id="ARBA00004713"/>
    </source>
</evidence>
<evidence type="ECO:0000313" key="11">
    <source>
        <dbReference type="Proteomes" id="UP000190961"/>
    </source>
</evidence>
<dbReference type="Pfam" id="PF04413">
    <property type="entry name" value="Glycos_transf_N"/>
    <property type="match status" value="1"/>
</dbReference>
<dbReference type="OrthoDB" id="9789797at2"/>
<feature type="active site" description="Proton acceptor" evidence="7">
    <location>
        <position position="60"/>
    </location>
</feature>
<comment type="pathway">
    <text evidence="1 8">Bacterial outer membrane biogenesis; LPS core biosynthesis.</text>
</comment>
<evidence type="ECO:0000256" key="7">
    <source>
        <dbReference type="PIRSR" id="PIRSR639901-1"/>
    </source>
</evidence>
<comment type="similarity">
    <text evidence="8">Belongs to the glycosyltransferase group 1 family.</text>
</comment>
<dbReference type="Gene3D" id="3.40.50.11720">
    <property type="entry name" value="3-Deoxy-D-manno-octulosonic-acid transferase, N-terminal domain"/>
    <property type="match status" value="1"/>
</dbReference>
<dbReference type="PANTHER" id="PTHR42755">
    <property type="entry name" value="3-DEOXY-MANNO-OCTULOSONATE CYTIDYLYLTRANSFERASE"/>
    <property type="match status" value="1"/>
</dbReference>
<keyword evidence="8" id="KW-0448">Lipopolysaccharide biosynthesis</keyword>
<evidence type="ECO:0000313" key="10">
    <source>
        <dbReference type="EMBL" id="SKC44832.1"/>
    </source>
</evidence>
<organism evidence="10 11">
    <name type="scientific">Ohtaekwangia koreensis</name>
    <dbReference type="NCBI Taxonomy" id="688867"/>
    <lineage>
        <taxon>Bacteria</taxon>
        <taxon>Pseudomonadati</taxon>
        <taxon>Bacteroidota</taxon>
        <taxon>Cytophagia</taxon>
        <taxon>Cytophagales</taxon>
        <taxon>Fulvivirgaceae</taxon>
        <taxon>Ohtaekwangia</taxon>
    </lineage>
</organism>
<evidence type="ECO:0000256" key="3">
    <source>
        <dbReference type="ARBA" id="ARBA00019077"/>
    </source>
</evidence>
<dbReference type="EC" id="2.4.99.12" evidence="2 8"/>
<sequence length="415" mass="47897">MEVLYSVFIGLLGFLLRLASPFHPKAKAFVAGRKKLFKQLSASITDTSPLVWIHCASLGEFEQGRPVIEALKKEFPNIKILLTFFSPSGYEVRKNYDKADYIYYLPLDTRKNAARFIALTKPVLVIFVKYEFWHYYAKELHARKIPLISISAIFRKDQIFFHRLGGFYRKILDNFSYFFVQNDESRQLLQSINITNSKRVGDTRFDRVHQIVKQGGEIDIAKAFKNDQKAMVIGSCWPEDIEILAPFINENKMKFIIAPHEISESSVVWLEKQLLVKSIRYTAASQQTHLEDYQVLIIDNIGMLSRLYRYGEFAYIGGAFGKGLHNILEAACYGVPILFGNKNFEKFQEAKDLINRGGAFEIADYTDLKAKYEMLNLPENFLLACEVTRQYTEENLGATEKIMHYCREQLGVKPH</sequence>
<protein>
    <recommendedName>
        <fullName evidence="3 8">3-deoxy-D-manno-octulosonic acid transferase</fullName>
        <shortName evidence="8">Kdo transferase</shortName>
        <ecNumber evidence="2 8">2.4.99.12</ecNumber>
    </recommendedName>
    <alternativeName>
        <fullName evidence="5 8">Lipid IV(A) 3-deoxy-D-manno-octulosonic acid transferase</fullName>
    </alternativeName>
</protein>
<dbReference type="PANTHER" id="PTHR42755:SF1">
    <property type="entry name" value="3-DEOXY-D-MANNO-OCTULOSONIC ACID TRANSFERASE, MITOCHONDRIAL-RELATED"/>
    <property type="match status" value="1"/>
</dbReference>
<evidence type="ECO:0000259" key="9">
    <source>
        <dbReference type="Pfam" id="PF04413"/>
    </source>
</evidence>
<evidence type="ECO:0000256" key="6">
    <source>
        <dbReference type="ARBA" id="ARBA00049183"/>
    </source>
</evidence>
<dbReference type="RefSeq" id="WP_079685216.1">
    <property type="nucleotide sequence ID" value="NZ_FUZU01000001.1"/>
</dbReference>
<comment type="function">
    <text evidence="8">Involved in lipopolysaccharide (LPS) biosynthesis. Catalyzes the transfer of 3-deoxy-D-manno-octulosonate (Kdo) residue(s) from CMP-Kdo to lipid IV(A), the tetraacyldisaccharide-1,4'-bisphosphate precursor of lipid A.</text>
</comment>
<keyword evidence="8" id="KW-0472">Membrane</keyword>
<dbReference type="InterPro" id="IPR039901">
    <property type="entry name" value="Kdotransferase"/>
</dbReference>
<dbReference type="GO" id="GO:0009245">
    <property type="term" value="P:lipid A biosynthetic process"/>
    <property type="evidence" value="ECO:0007669"/>
    <property type="project" value="TreeGrafter"/>
</dbReference>
<dbReference type="InterPro" id="IPR038107">
    <property type="entry name" value="Glycos_transf_N_sf"/>
</dbReference>
<dbReference type="GO" id="GO:0043842">
    <property type="term" value="F:Kdo transferase activity"/>
    <property type="evidence" value="ECO:0007669"/>
    <property type="project" value="UniProtKB-EC"/>
</dbReference>
<evidence type="ECO:0000256" key="5">
    <source>
        <dbReference type="ARBA" id="ARBA00031445"/>
    </source>
</evidence>
<comment type="catalytic activity">
    <reaction evidence="6 8">
        <text>lipid IVA (E. coli) + CMP-3-deoxy-beta-D-manno-octulosonate = alpha-Kdo-(2-&gt;6)-lipid IVA (E. coli) + CMP + H(+)</text>
        <dbReference type="Rhea" id="RHEA:28066"/>
        <dbReference type="ChEBI" id="CHEBI:15378"/>
        <dbReference type="ChEBI" id="CHEBI:58603"/>
        <dbReference type="ChEBI" id="CHEBI:60364"/>
        <dbReference type="ChEBI" id="CHEBI:60377"/>
        <dbReference type="ChEBI" id="CHEBI:85987"/>
        <dbReference type="EC" id="2.4.99.12"/>
    </reaction>
</comment>